<dbReference type="Proteomes" id="UP000231414">
    <property type="component" value="Unassembled WGS sequence"/>
</dbReference>
<feature type="binding site" evidence="9">
    <location>
        <begin position="181"/>
        <end position="186"/>
    </location>
    <ligand>
        <name>ATP</name>
        <dbReference type="ChEBI" id="CHEBI:30616"/>
    </ligand>
</feature>
<feature type="domain" description="Rho RNA-BD" evidence="13">
    <location>
        <begin position="60"/>
        <end position="138"/>
    </location>
</feature>
<dbReference type="CDD" id="cd01128">
    <property type="entry name" value="rho_factor_C"/>
    <property type="match status" value="1"/>
</dbReference>
<keyword evidence="7 9" id="KW-0805">Transcription regulation</keyword>
<keyword evidence="5 9" id="KW-0067">ATP-binding</keyword>
<evidence type="ECO:0000256" key="6">
    <source>
        <dbReference type="ARBA" id="ARBA00022884"/>
    </source>
</evidence>
<dbReference type="EMBL" id="PEYW01000013">
    <property type="protein sequence ID" value="PIS20952.1"/>
    <property type="molecule type" value="Genomic_DNA"/>
</dbReference>
<comment type="function">
    <text evidence="9">Facilitates transcription termination by a mechanism that involves Rho binding to the nascent RNA, activation of Rho's RNA-dependent ATPase activity, and release of the mRNA from the DNA template.</text>
</comment>
<comment type="caution">
    <text evidence="9">Lacks conserved residue(s) required for the propagation of feature annotation.</text>
</comment>
<evidence type="ECO:0000256" key="2">
    <source>
        <dbReference type="ARBA" id="ARBA00022741"/>
    </source>
</evidence>
<dbReference type="NCBIfam" id="NF006886">
    <property type="entry name" value="PRK09376.1"/>
    <property type="match status" value="1"/>
</dbReference>
<keyword evidence="1 9" id="KW-0806">Transcription termination</keyword>
<dbReference type="SUPFAM" id="SSF52540">
    <property type="entry name" value="P-loop containing nucleoside triphosphate hydrolases"/>
    <property type="match status" value="1"/>
</dbReference>
<dbReference type="HAMAP" id="MF_01884">
    <property type="entry name" value="Rho"/>
    <property type="match status" value="1"/>
</dbReference>
<dbReference type="InterPro" id="IPR041703">
    <property type="entry name" value="Rho_factor_ATP-bd"/>
</dbReference>
<dbReference type="NCBIfam" id="TIGR00767">
    <property type="entry name" value="rho"/>
    <property type="match status" value="1"/>
</dbReference>
<comment type="subunit">
    <text evidence="9">Homohexamer. The homohexamer assembles into an open ring structure.</text>
</comment>
<dbReference type="InterPro" id="IPR004665">
    <property type="entry name" value="Term_rho"/>
</dbReference>
<evidence type="ECO:0000256" key="1">
    <source>
        <dbReference type="ARBA" id="ARBA00022472"/>
    </source>
</evidence>
<evidence type="ECO:0000313" key="14">
    <source>
        <dbReference type="EMBL" id="PIS20952.1"/>
    </source>
</evidence>
<protein>
    <recommendedName>
        <fullName evidence="9 10">Transcription termination factor Rho</fullName>
        <ecNumber evidence="9 10">3.6.4.-</ecNumber>
    </recommendedName>
    <alternativeName>
        <fullName evidence="9">ATP-dependent helicase Rho</fullName>
    </alternativeName>
</protein>
<dbReference type="Pfam" id="PF00006">
    <property type="entry name" value="ATP-synt_ab"/>
    <property type="match status" value="1"/>
</dbReference>
<dbReference type="SMART" id="SM00382">
    <property type="entry name" value="AAA"/>
    <property type="match status" value="1"/>
</dbReference>
<comment type="caution">
    <text evidence="14">The sequence shown here is derived from an EMBL/GenBank/DDBJ whole genome shotgun (WGS) entry which is preliminary data.</text>
</comment>
<evidence type="ECO:0000256" key="11">
    <source>
        <dbReference type="PROSITE-ProRule" id="PRU01203"/>
    </source>
</evidence>
<evidence type="ECO:0000256" key="8">
    <source>
        <dbReference type="ARBA" id="ARBA00023163"/>
    </source>
</evidence>
<evidence type="ECO:0000256" key="7">
    <source>
        <dbReference type="ARBA" id="ARBA00023015"/>
    </source>
</evidence>
<gene>
    <name evidence="9" type="primary">rho</name>
    <name evidence="14" type="ORF">COT52_01100</name>
</gene>
<keyword evidence="3 9" id="KW-0378">Hydrolase</keyword>
<dbReference type="GO" id="GO:0008186">
    <property type="term" value="F:ATP-dependent activity, acting on RNA"/>
    <property type="evidence" value="ECO:0007669"/>
    <property type="project" value="UniProtKB-UniRule"/>
</dbReference>
<evidence type="ECO:0000313" key="15">
    <source>
        <dbReference type="Proteomes" id="UP000231414"/>
    </source>
</evidence>
<dbReference type="PANTHER" id="PTHR46425:SF1">
    <property type="entry name" value="TRANSCRIPTION TERMINATION FACTOR RHO"/>
    <property type="match status" value="1"/>
</dbReference>
<comment type="similarity">
    <text evidence="9 11">Belongs to the Rho family.</text>
</comment>
<feature type="binding site" evidence="9">
    <location>
        <position position="224"/>
    </location>
    <ligand>
        <name>ATP</name>
        <dbReference type="ChEBI" id="CHEBI:30616"/>
    </ligand>
</feature>
<dbReference type="InterPro" id="IPR000194">
    <property type="entry name" value="ATPase_F1/V1/A1_a/bsu_nucl-bd"/>
</dbReference>
<evidence type="ECO:0000259" key="13">
    <source>
        <dbReference type="PROSITE" id="PS51856"/>
    </source>
</evidence>
<keyword evidence="6 9" id="KW-0694">RNA-binding</keyword>
<evidence type="ECO:0000256" key="5">
    <source>
        <dbReference type="ARBA" id="ARBA00022840"/>
    </source>
</evidence>
<name>A0A2H0X7R3_UNCKA</name>
<feature type="binding site" evidence="9">
    <location>
        <begin position="193"/>
        <end position="198"/>
    </location>
    <ligand>
        <name>ATP</name>
        <dbReference type="ChEBI" id="CHEBI:30616"/>
    </ligand>
</feature>
<sequence>MPQNSDASNVSPVQKRDLRAKPHYRSDSNSNDRIGASRTRRSVQDEPAYYRQARDETEETVEISGALSILGDFGVITLPKEFIDTKELGYPTGAYVSLSQIRRFSLRKGDTITGLARLPKDNERFLSLLKIEKVMDMDPEKAAERPIFEKLTPIFPDSWLKLENGSDKTTNRLIDLCAPIGKGQRGMIVAPPKAGKTWLLKDIANGITDNHPDIPLLVALIGERPEEVTDMSRSVKGEIFSSNFDEPAENHTRTAELCLEKAKRMAEMGKDVVILMDSVTRLARAYNNVVPPSGRTLSGGVDPVALYPPKHFFGAARNFEEGGSLTILATALVDTGSKMDDLIYEEFKGTGNMELHLDRSLAERRIYPSIDIVRSGTRHEELLFDKETYDRVVTLRRMVDLLDRNEATSIVIDRLKKTKSNQEFLQTLQNGK</sequence>
<proteinExistence type="inferred from homology"/>
<evidence type="ECO:0000256" key="4">
    <source>
        <dbReference type="ARBA" id="ARBA00022806"/>
    </source>
</evidence>
<reference evidence="15" key="1">
    <citation type="submission" date="2017-09" db="EMBL/GenBank/DDBJ databases">
        <title>Depth-based differentiation of microbial function through sediment-hosted aquifers and enrichment of novel symbionts in the deep terrestrial subsurface.</title>
        <authorList>
            <person name="Probst A.J."/>
            <person name="Ladd B."/>
            <person name="Jarett J.K."/>
            <person name="Geller-Mcgrath D.E."/>
            <person name="Sieber C.M.K."/>
            <person name="Emerson J.B."/>
            <person name="Anantharaman K."/>
            <person name="Thomas B.C."/>
            <person name="Malmstrom R."/>
            <person name="Stieglmeier M."/>
            <person name="Klingl A."/>
            <person name="Woyke T."/>
            <person name="Ryan C.M."/>
            <person name="Banfield J.F."/>
        </authorList>
    </citation>
    <scope>NUCLEOTIDE SEQUENCE [LARGE SCALE GENOMIC DNA]</scope>
</reference>
<dbReference type="SUPFAM" id="SSF50249">
    <property type="entry name" value="Nucleic acid-binding proteins"/>
    <property type="match status" value="1"/>
</dbReference>
<dbReference type="GO" id="GO:0005524">
    <property type="term" value="F:ATP binding"/>
    <property type="evidence" value="ECO:0007669"/>
    <property type="project" value="UniProtKB-UniRule"/>
</dbReference>
<dbReference type="Gene3D" id="3.40.50.300">
    <property type="entry name" value="P-loop containing nucleotide triphosphate hydrolases"/>
    <property type="match status" value="1"/>
</dbReference>
<keyword evidence="8 9" id="KW-0804">Transcription</keyword>
<dbReference type="Pfam" id="PF07497">
    <property type="entry name" value="Rho_RNA_bind"/>
    <property type="match status" value="1"/>
</dbReference>
<dbReference type="InterPro" id="IPR027417">
    <property type="entry name" value="P-loop_NTPase"/>
</dbReference>
<dbReference type="GO" id="GO:0003723">
    <property type="term" value="F:RNA binding"/>
    <property type="evidence" value="ECO:0007669"/>
    <property type="project" value="UniProtKB-UniRule"/>
</dbReference>
<evidence type="ECO:0000256" key="12">
    <source>
        <dbReference type="SAM" id="MobiDB-lite"/>
    </source>
</evidence>
<evidence type="ECO:0000256" key="3">
    <source>
        <dbReference type="ARBA" id="ARBA00022801"/>
    </source>
</evidence>
<accession>A0A2H0X7R3</accession>
<feature type="compositionally biased region" description="Polar residues" evidence="12">
    <location>
        <begin position="1"/>
        <end position="12"/>
    </location>
</feature>
<dbReference type="PANTHER" id="PTHR46425">
    <property type="entry name" value="TRANSCRIPTION TERMINATION FACTOR RHO"/>
    <property type="match status" value="1"/>
</dbReference>
<dbReference type="Gene3D" id="2.40.50.140">
    <property type="entry name" value="Nucleic acid-binding proteins"/>
    <property type="match status" value="1"/>
</dbReference>
<evidence type="ECO:0000256" key="9">
    <source>
        <dbReference type="HAMAP-Rule" id="MF_01884"/>
    </source>
</evidence>
<dbReference type="GO" id="GO:0004386">
    <property type="term" value="F:helicase activity"/>
    <property type="evidence" value="ECO:0007669"/>
    <property type="project" value="UniProtKB-UniRule"/>
</dbReference>
<feature type="region of interest" description="Disordered" evidence="12">
    <location>
        <begin position="1"/>
        <end position="56"/>
    </location>
</feature>
<keyword evidence="4 9" id="KW-0347">Helicase</keyword>
<dbReference type="GO" id="GO:0016787">
    <property type="term" value="F:hydrolase activity"/>
    <property type="evidence" value="ECO:0007669"/>
    <property type="project" value="UniProtKB-KW"/>
</dbReference>
<organism evidence="14 15">
    <name type="scientific">candidate division WWE3 bacterium CG08_land_8_20_14_0_20_43_13</name>
    <dbReference type="NCBI Taxonomy" id="1975087"/>
    <lineage>
        <taxon>Bacteria</taxon>
        <taxon>Katanobacteria</taxon>
    </lineage>
</organism>
<evidence type="ECO:0000256" key="10">
    <source>
        <dbReference type="NCBIfam" id="TIGR00767"/>
    </source>
</evidence>
<keyword evidence="2 9" id="KW-0547">Nucleotide-binding</keyword>
<dbReference type="InterPro" id="IPR011113">
    <property type="entry name" value="Rho_RNA-bd"/>
</dbReference>
<dbReference type="PROSITE" id="PS51856">
    <property type="entry name" value="RHO_RNA_BD"/>
    <property type="match status" value="1"/>
</dbReference>
<dbReference type="EC" id="3.6.4.-" evidence="9 10"/>
<dbReference type="AlphaFoldDB" id="A0A2H0X7R3"/>
<dbReference type="InterPro" id="IPR003593">
    <property type="entry name" value="AAA+_ATPase"/>
</dbReference>
<dbReference type="GO" id="GO:0006353">
    <property type="term" value="P:DNA-templated transcription termination"/>
    <property type="evidence" value="ECO:0007669"/>
    <property type="project" value="UniProtKB-UniRule"/>
</dbReference>
<dbReference type="InterPro" id="IPR012340">
    <property type="entry name" value="NA-bd_OB-fold"/>
</dbReference>
<feature type="compositionally biased region" description="Basic and acidic residues" evidence="12">
    <location>
        <begin position="14"/>
        <end position="26"/>
    </location>
</feature>